<name>A0A1I2ILJ8_9ACTN</name>
<sequence length="505" mass="53757">MTIRQEVDGVPVLIAPTTGPMSAGLAFRVGFVDETLPRRGITHLIEHLALHSLGMADYHYNGATGVEHTVFHMQGAEPDIVAFLNGVCAGLGDLPLDRLAVEKEILRTEQNSRGEGPAGRLALWRHGARDYGLANYPEWGLGAIGPADLRAWVARYFHRDNAVLWIAGPGVPAGLRLDLPGGTRQAAPAPSSILPVRPAYFPGSEDAVAWDAVVDRGEGAAVFAEVLRRSMFRSLRQESGLSYNVVADYMPRADGRAVITAAADSLPEKQGAVLGGLVDVLAAARLGMIDEAEVTAVVNKRREELRQAEATGGRLPAQAFDVLDGRTVRSLDEVLTELGAVTRDDVVAIAAAACADGLLMTPGETEADWAGYAAAPPSSVPPVDGVTHRSADDAVPQLVIGERGISLVRAESTTTVLFDECSAVLTWPDGGRVYIGHDAVQLRVEPVLYPDGAAMAAALDARTRPELRVTMPPRDPERIPRPAAPEPPARSGSVLSRALRRIRRA</sequence>
<gene>
    <name evidence="2" type="ORF">SAMN05421541_110216</name>
</gene>
<dbReference type="SUPFAM" id="SSF63411">
    <property type="entry name" value="LuxS/MPP-like metallohydrolase"/>
    <property type="match status" value="2"/>
</dbReference>
<evidence type="ECO:0000256" key="1">
    <source>
        <dbReference type="SAM" id="MobiDB-lite"/>
    </source>
</evidence>
<dbReference type="EMBL" id="FONV01000010">
    <property type="protein sequence ID" value="SFF43282.1"/>
    <property type="molecule type" value="Genomic_DNA"/>
</dbReference>
<dbReference type="GO" id="GO:0046872">
    <property type="term" value="F:metal ion binding"/>
    <property type="evidence" value="ECO:0007669"/>
    <property type="project" value="InterPro"/>
</dbReference>
<dbReference type="AlphaFoldDB" id="A0A1I2ILJ8"/>
<proteinExistence type="predicted"/>
<dbReference type="InterPro" id="IPR011249">
    <property type="entry name" value="Metalloenz_LuxS/M16"/>
</dbReference>
<dbReference type="RefSeq" id="WP_093618695.1">
    <property type="nucleotide sequence ID" value="NZ_BOMT01000055.1"/>
</dbReference>
<dbReference type="OrthoDB" id="3798591at2"/>
<protein>
    <submittedName>
        <fullName evidence="2">Predicted Zn-dependent peptidase</fullName>
    </submittedName>
</protein>
<dbReference type="Gene3D" id="3.30.830.10">
    <property type="entry name" value="Metalloenzyme, LuxS/M16 peptidase-like"/>
    <property type="match status" value="2"/>
</dbReference>
<dbReference type="Proteomes" id="UP000199645">
    <property type="component" value="Unassembled WGS sequence"/>
</dbReference>
<evidence type="ECO:0000313" key="2">
    <source>
        <dbReference type="EMBL" id="SFF43282.1"/>
    </source>
</evidence>
<keyword evidence="3" id="KW-1185">Reference proteome</keyword>
<accession>A0A1I2ILJ8</accession>
<feature type="region of interest" description="Disordered" evidence="1">
    <location>
        <begin position="469"/>
        <end position="495"/>
    </location>
</feature>
<organism evidence="2 3">
    <name type="scientific">Actinoplanes philippinensis</name>
    <dbReference type="NCBI Taxonomy" id="35752"/>
    <lineage>
        <taxon>Bacteria</taxon>
        <taxon>Bacillati</taxon>
        <taxon>Actinomycetota</taxon>
        <taxon>Actinomycetes</taxon>
        <taxon>Micromonosporales</taxon>
        <taxon>Micromonosporaceae</taxon>
        <taxon>Actinoplanes</taxon>
    </lineage>
</organism>
<dbReference type="STRING" id="35752.SAMN05421541_110216"/>
<reference evidence="2 3" key="1">
    <citation type="submission" date="2016-10" db="EMBL/GenBank/DDBJ databases">
        <authorList>
            <person name="de Groot N.N."/>
        </authorList>
    </citation>
    <scope>NUCLEOTIDE SEQUENCE [LARGE SCALE GENOMIC DNA]</scope>
    <source>
        <strain evidence="2 3">DSM 43019</strain>
    </source>
</reference>
<evidence type="ECO:0000313" key="3">
    <source>
        <dbReference type="Proteomes" id="UP000199645"/>
    </source>
</evidence>